<keyword evidence="1" id="KW-0812">Transmembrane</keyword>
<keyword evidence="1" id="KW-1133">Transmembrane helix</keyword>
<organism evidence="2 3">
    <name type="scientific">Amycolatopsis heterodermiae</name>
    <dbReference type="NCBI Taxonomy" id="3110235"/>
    <lineage>
        <taxon>Bacteria</taxon>
        <taxon>Bacillati</taxon>
        <taxon>Actinomycetota</taxon>
        <taxon>Actinomycetes</taxon>
        <taxon>Pseudonocardiales</taxon>
        <taxon>Pseudonocardiaceae</taxon>
        <taxon>Amycolatopsis</taxon>
    </lineage>
</organism>
<evidence type="ECO:0000313" key="2">
    <source>
        <dbReference type="EMBL" id="MEA5367702.1"/>
    </source>
</evidence>
<dbReference type="RefSeq" id="WP_323337835.1">
    <property type="nucleotide sequence ID" value="NZ_JAYFSI010000026.1"/>
</dbReference>
<evidence type="ECO:0000256" key="1">
    <source>
        <dbReference type="SAM" id="Phobius"/>
    </source>
</evidence>
<feature type="transmembrane region" description="Helical" evidence="1">
    <location>
        <begin position="65"/>
        <end position="90"/>
    </location>
</feature>
<gene>
    <name evidence="2" type="ORF">VA596_49785</name>
</gene>
<accession>A0ABU5RN16</accession>
<dbReference type="Proteomes" id="UP001304298">
    <property type="component" value="Unassembled WGS sequence"/>
</dbReference>
<feature type="transmembrane region" description="Helical" evidence="1">
    <location>
        <begin position="102"/>
        <end position="124"/>
    </location>
</feature>
<keyword evidence="3" id="KW-1185">Reference proteome</keyword>
<comment type="caution">
    <text evidence="2">The sequence shown here is derived from an EMBL/GenBank/DDBJ whole genome shotgun (WGS) entry which is preliminary data.</text>
</comment>
<reference evidence="2 3" key="1">
    <citation type="submission" date="2023-12" db="EMBL/GenBank/DDBJ databases">
        <title>Amycolatopsis sp. V23-08.</title>
        <authorList>
            <person name="Somphong A."/>
        </authorList>
    </citation>
    <scope>NUCLEOTIDE SEQUENCE [LARGE SCALE GENOMIC DNA]</scope>
    <source>
        <strain evidence="2 3">V23-08</strain>
    </source>
</reference>
<dbReference type="EMBL" id="JAYFSI010000026">
    <property type="protein sequence ID" value="MEA5367702.1"/>
    <property type="molecule type" value="Genomic_DNA"/>
</dbReference>
<proteinExistence type="predicted"/>
<evidence type="ECO:0000313" key="3">
    <source>
        <dbReference type="Proteomes" id="UP001304298"/>
    </source>
</evidence>
<keyword evidence="1" id="KW-0472">Membrane</keyword>
<protein>
    <recommendedName>
        <fullName evidence="4">DUF2335 domain-containing protein</fullName>
    </recommendedName>
</protein>
<name>A0ABU5RN16_9PSEU</name>
<evidence type="ECO:0008006" key="4">
    <source>
        <dbReference type="Google" id="ProtNLM"/>
    </source>
</evidence>
<sequence length="132" mass="14376">MTEQAPSLADEWLGTQVLDHVRDLYKDYPETADRVLGLVELRLQQRYEAETVENRHRRKLEWAWFGFRVGSALLGFAALVVFALVAVQFIGHGAPVEAGVSLGAGAVSVVAIFVTGRAAGPLFAPKTDAKPE</sequence>